<evidence type="ECO:0000313" key="2">
    <source>
        <dbReference type="EMBL" id="OAE29727.1"/>
    </source>
</evidence>
<evidence type="ECO:0000256" key="1">
    <source>
        <dbReference type="SAM" id="MobiDB-lite"/>
    </source>
</evidence>
<proteinExistence type="predicted"/>
<dbReference type="EMBL" id="LVLJ01001430">
    <property type="protein sequence ID" value="OAE29727.1"/>
    <property type="molecule type" value="Genomic_DNA"/>
</dbReference>
<gene>
    <name evidence="2" type="ORF">AXG93_3884s1230</name>
</gene>
<reference evidence="2" key="1">
    <citation type="submission" date="2016-03" db="EMBL/GenBank/DDBJ databases">
        <title>Mechanisms controlling the formation of the plant cell surface in tip-growing cells are functionally conserved among land plants.</title>
        <authorList>
            <person name="Honkanen S."/>
            <person name="Jones V.A."/>
            <person name="Morieri G."/>
            <person name="Champion C."/>
            <person name="Hetherington A.J."/>
            <person name="Kelly S."/>
            <person name="Saint-Marcoux D."/>
            <person name="Proust H."/>
            <person name="Prescott H."/>
            <person name="Dolan L."/>
        </authorList>
    </citation>
    <scope>NUCLEOTIDE SEQUENCE [LARGE SCALE GENOMIC DNA]</scope>
    <source>
        <tissue evidence="2">Whole gametophyte</tissue>
    </source>
</reference>
<feature type="region of interest" description="Disordered" evidence="1">
    <location>
        <begin position="174"/>
        <end position="196"/>
    </location>
</feature>
<protein>
    <submittedName>
        <fullName evidence="2">Uncharacterized protein</fullName>
    </submittedName>
</protein>
<feature type="region of interest" description="Disordered" evidence="1">
    <location>
        <begin position="32"/>
        <end position="52"/>
    </location>
</feature>
<evidence type="ECO:0000313" key="3">
    <source>
        <dbReference type="Proteomes" id="UP000077202"/>
    </source>
</evidence>
<accession>A0A176W9G5</accession>
<dbReference type="AlphaFoldDB" id="A0A176W9G5"/>
<keyword evidence="3" id="KW-1185">Reference proteome</keyword>
<name>A0A176W9G5_MARPO</name>
<organism evidence="2 3">
    <name type="scientific">Marchantia polymorpha subsp. ruderalis</name>
    <dbReference type="NCBI Taxonomy" id="1480154"/>
    <lineage>
        <taxon>Eukaryota</taxon>
        <taxon>Viridiplantae</taxon>
        <taxon>Streptophyta</taxon>
        <taxon>Embryophyta</taxon>
        <taxon>Marchantiophyta</taxon>
        <taxon>Marchantiopsida</taxon>
        <taxon>Marchantiidae</taxon>
        <taxon>Marchantiales</taxon>
        <taxon>Marchantiaceae</taxon>
        <taxon>Marchantia</taxon>
    </lineage>
</organism>
<dbReference type="Proteomes" id="UP000077202">
    <property type="component" value="Unassembled WGS sequence"/>
</dbReference>
<feature type="compositionally biased region" description="Polar residues" evidence="1">
    <location>
        <begin position="174"/>
        <end position="188"/>
    </location>
</feature>
<sequence>MRASDGSNNVRVGVPVGPGTLQSLELLQQKMCQRESGDSGALDEPGVKSDSSSEMKNALAVSEERCGSQVICDPSETIRVHHAKNRVLHVGFVNWPHGRHDASRGRDMKQSENQMSLSGKSCEGKALRASLCAYQSPTLGAHAHGLWVGFVCQDPTKNLPMGDVIFPWVGTSNAKSSDCQDPTKNLRNLSGMDGHR</sequence>
<comment type="caution">
    <text evidence="2">The sequence shown here is derived from an EMBL/GenBank/DDBJ whole genome shotgun (WGS) entry which is preliminary data.</text>
</comment>